<gene>
    <name evidence="1" type="ORF">RFULGI_LOCUS13549</name>
</gene>
<dbReference type="AlphaFoldDB" id="A0A9N9IU64"/>
<comment type="caution">
    <text evidence="1">The sequence shown here is derived from an EMBL/GenBank/DDBJ whole genome shotgun (WGS) entry which is preliminary data.</text>
</comment>
<protein>
    <submittedName>
        <fullName evidence="1">14303_t:CDS:1</fullName>
    </submittedName>
</protein>
<feature type="non-terminal residue" evidence="1">
    <location>
        <position position="52"/>
    </location>
</feature>
<feature type="non-terminal residue" evidence="1">
    <location>
        <position position="1"/>
    </location>
</feature>
<name>A0A9N9IU64_9GLOM</name>
<accession>A0A9N9IU64</accession>
<reference evidence="1" key="1">
    <citation type="submission" date="2021-06" db="EMBL/GenBank/DDBJ databases">
        <authorList>
            <person name="Kallberg Y."/>
            <person name="Tangrot J."/>
            <person name="Rosling A."/>
        </authorList>
    </citation>
    <scope>NUCLEOTIDE SEQUENCE</scope>
    <source>
        <strain evidence="1">IN212</strain>
    </source>
</reference>
<proteinExistence type="predicted"/>
<sequence length="52" mass="6052">KKKKIENILAEPEDIDDNKTSDKNMKLDVKDINEDKEDCKMLVVNDKVFEKG</sequence>
<keyword evidence="2" id="KW-1185">Reference proteome</keyword>
<evidence type="ECO:0000313" key="2">
    <source>
        <dbReference type="Proteomes" id="UP000789396"/>
    </source>
</evidence>
<organism evidence="1 2">
    <name type="scientific">Racocetra fulgida</name>
    <dbReference type="NCBI Taxonomy" id="60492"/>
    <lineage>
        <taxon>Eukaryota</taxon>
        <taxon>Fungi</taxon>
        <taxon>Fungi incertae sedis</taxon>
        <taxon>Mucoromycota</taxon>
        <taxon>Glomeromycotina</taxon>
        <taxon>Glomeromycetes</taxon>
        <taxon>Diversisporales</taxon>
        <taxon>Gigasporaceae</taxon>
        <taxon>Racocetra</taxon>
    </lineage>
</organism>
<dbReference type="EMBL" id="CAJVPZ010036026">
    <property type="protein sequence ID" value="CAG8750337.1"/>
    <property type="molecule type" value="Genomic_DNA"/>
</dbReference>
<dbReference type="Proteomes" id="UP000789396">
    <property type="component" value="Unassembled WGS sequence"/>
</dbReference>
<evidence type="ECO:0000313" key="1">
    <source>
        <dbReference type="EMBL" id="CAG8750337.1"/>
    </source>
</evidence>